<evidence type="ECO:0000256" key="7">
    <source>
        <dbReference type="ARBA" id="ARBA00022692"/>
    </source>
</evidence>
<dbReference type="RefSeq" id="WP_070391655.1">
    <property type="nucleotide sequence ID" value="NZ_CP017599.1"/>
</dbReference>
<feature type="transmembrane region" description="Helical" evidence="12">
    <location>
        <begin position="41"/>
        <end position="64"/>
    </location>
</feature>
<protein>
    <recommendedName>
        <fullName evidence="2">cellulose synthase (UDP-forming)</fullName>
        <ecNumber evidence="2">2.4.1.12</ecNumber>
    </recommendedName>
</protein>
<dbReference type="OrthoDB" id="9766299at2"/>
<reference evidence="16" key="1">
    <citation type="submission" date="2016-10" db="EMBL/GenBank/DDBJ databases">
        <title>Comparative genomics uncovers the prolific and rare metabolic potential of the cyanobacterial genus Moorea.</title>
        <authorList>
            <person name="Leao T."/>
            <person name="Castelao G."/>
            <person name="Korobeynikov A."/>
            <person name="Monroe E.A."/>
            <person name="Podell S."/>
            <person name="Glukhov E."/>
            <person name="Allen E."/>
            <person name="Gerwick W.H."/>
            <person name="Gerwick L."/>
        </authorList>
    </citation>
    <scope>NUCLEOTIDE SEQUENCE [LARGE SCALE GENOMIC DNA]</scope>
    <source>
        <strain evidence="16">PAL-8-15-08-1</strain>
    </source>
</reference>
<dbReference type="Gene3D" id="3.90.550.10">
    <property type="entry name" value="Spore Coat Polysaccharide Biosynthesis Protein SpsA, Chain A"/>
    <property type="match status" value="1"/>
</dbReference>
<sequence length="765" mass="85553">MTKTRSKWQLVVVGILLLLTVQYVLWRSLFTLNLDTMVNGVFSLGLLLAEILRLVGSTIQLFFLSQIKDRSREADWGELSVISGRFTPSVDILIPTYNEHPSILRRTIIGCQALEYTRKTIYLLDDTRRPEMKKLAAELGCEYITRPNNTNAKAGNLNNALPQTSGDLIAVFDADFIPTRNFLKRTVGFFKDKEVALVQTPQSYYNPDPVAYNLGLENILTAEEELFYRHIQPIRDSTNSIVCCGTSFVVRRSAILSIGGFFTDSIAEDYYTGVCLSAQGYKLIYLDEKLSAGLAAENIASHVSQRLRWAQGTLQGLFLDANPLTIPGLTNLQRLVHLDGLLYWFTSWSRIYFLIVPIAYTFFGIIFFKATATQVLCFLVPFYLLQFSVFSWINCGSRSAFMSDIYSVVSCFPIGLTVLQTMLNPFSRGFKVTPKGISRESFNYNWQLASPLIIVFVATAISFGFNLTELLIPGSSLQSLETAQLSQHMSLAWIWSGYNLLVLSIALLILLDSPNPNTNEWFDLRKVVRINIGGQTYWGITKWISEVGAQIKLTEKLSISLKDNIKVSLKIMGENLRLPGKITHTDLTSESPTLQIGFNQQMSLPQTRCLIEMLFCGVGQWKPCDTPGEFSLLWLLLKSFLQPRFVFNRNRNLSTMSSTEVPSSNLTKLNGEMAVVAPAPQAMATVADFQEDNSSQPLLKPISLVAQPRVKPTSVAQTVGEEVAIKVAIPMNPELNSQVEASAHWEAEGETVVIKVAIPNELIQK</sequence>
<evidence type="ECO:0000313" key="16">
    <source>
        <dbReference type="Proteomes" id="UP000177870"/>
    </source>
</evidence>
<feature type="transmembrane region" description="Helical" evidence="12">
    <location>
        <begin position="341"/>
        <end position="367"/>
    </location>
</feature>
<dbReference type="PANTHER" id="PTHR43867">
    <property type="entry name" value="CELLULOSE SYNTHASE CATALYTIC SUBUNIT A [UDP-FORMING]"/>
    <property type="match status" value="1"/>
</dbReference>
<dbReference type="SUPFAM" id="SSF53448">
    <property type="entry name" value="Nucleotide-diphospho-sugar transferases"/>
    <property type="match status" value="1"/>
</dbReference>
<dbReference type="EMBL" id="CP017599">
    <property type="protein sequence ID" value="AOW99163.1"/>
    <property type="molecule type" value="Genomic_DNA"/>
</dbReference>
<evidence type="ECO:0000256" key="2">
    <source>
        <dbReference type="ARBA" id="ARBA00012539"/>
    </source>
</evidence>
<evidence type="ECO:0000256" key="8">
    <source>
        <dbReference type="ARBA" id="ARBA00022916"/>
    </source>
</evidence>
<dbReference type="GO" id="GO:0035438">
    <property type="term" value="F:cyclic-di-GMP binding"/>
    <property type="evidence" value="ECO:0007669"/>
    <property type="project" value="InterPro"/>
</dbReference>
<feature type="transmembrane region" description="Helical" evidence="12">
    <location>
        <begin position="373"/>
        <end position="393"/>
    </location>
</feature>
<keyword evidence="8" id="KW-0135">Cellulose biosynthesis</keyword>
<keyword evidence="9 12" id="KW-1133">Transmembrane helix</keyword>
<evidence type="ECO:0000259" key="14">
    <source>
        <dbReference type="Pfam" id="PF07238"/>
    </source>
</evidence>
<feature type="transmembrane region" description="Helical" evidence="12">
    <location>
        <begin position="492"/>
        <end position="511"/>
    </location>
</feature>
<dbReference type="InterPro" id="IPR009875">
    <property type="entry name" value="PilZ_domain"/>
</dbReference>
<dbReference type="GO" id="GO:0016760">
    <property type="term" value="F:cellulose synthase (UDP-forming) activity"/>
    <property type="evidence" value="ECO:0007669"/>
    <property type="project" value="UniProtKB-EC"/>
</dbReference>
<dbReference type="Pfam" id="PF03552">
    <property type="entry name" value="Cellulose_synt"/>
    <property type="match status" value="1"/>
</dbReference>
<dbReference type="Pfam" id="PF07238">
    <property type="entry name" value="PilZ"/>
    <property type="match status" value="1"/>
</dbReference>
<keyword evidence="10 12" id="KW-0472">Membrane</keyword>
<dbReference type="EC" id="2.4.1.12" evidence="2"/>
<evidence type="ECO:0000259" key="13">
    <source>
        <dbReference type="Pfam" id="PF00535"/>
    </source>
</evidence>
<dbReference type="Proteomes" id="UP000177870">
    <property type="component" value="Chromosome"/>
</dbReference>
<feature type="domain" description="PilZ" evidence="14">
    <location>
        <begin position="522"/>
        <end position="615"/>
    </location>
</feature>
<dbReference type="InterPro" id="IPR029044">
    <property type="entry name" value="Nucleotide-diphossugar_trans"/>
</dbReference>
<accession>A0A1D8TNJ8</accession>
<dbReference type="CDD" id="cd06421">
    <property type="entry name" value="CESA_CelA_like"/>
    <property type="match status" value="1"/>
</dbReference>
<keyword evidence="4" id="KW-0997">Cell inner membrane</keyword>
<evidence type="ECO:0000256" key="4">
    <source>
        <dbReference type="ARBA" id="ARBA00022519"/>
    </source>
</evidence>
<dbReference type="InterPro" id="IPR001173">
    <property type="entry name" value="Glyco_trans_2-like"/>
</dbReference>
<keyword evidence="6" id="KW-0808">Transferase</keyword>
<evidence type="ECO:0000256" key="10">
    <source>
        <dbReference type="ARBA" id="ARBA00023136"/>
    </source>
</evidence>
<evidence type="ECO:0000256" key="11">
    <source>
        <dbReference type="ARBA" id="ARBA00048682"/>
    </source>
</evidence>
<evidence type="ECO:0000256" key="6">
    <source>
        <dbReference type="ARBA" id="ARBA00022679"/>
    </source>
</evidence>
<dbReference type="InterPro" id="IPR050321">
    <property type="entry name" value="Glycosyltr_2/OpgH_subfam"/>
</dbReference>
<keyword evidence="5" id="KW-0328">Glycosyltransferase</keyword>
<feature type="transmembrane region" description="Helical" evidence="12">
    <location>
        <begin position="446"/>
        <end position="472"/>
    </location>
</feature>
<dbReference type="InterPro" id="IPR003919">
    <property type="entry name" value="Cell_synth_A"/>
</dbReference>
<feature type="domain" description="Glycosyltransferase 2-like" evidence="13">
    <location>
        <begin position="92"/>
        <end position="255"/>
    </location>
</feature>
<comment type="subcellular location">
    <subcellularLocation>
        <location evidence="1">Cell inner membrane</location>
        <topology evidence="1">Multi-pass membrane protein</topology>
    </subcellularLocation>
</comment>
<dbReference type="GO" id="GO:0030244">
    <property type="term" value="P:cellulose biosynthetic process"/>
    <property type="evidence" value="ECO:0007669"/>
    <property type="project" value="UniProtKB-KW"/>
</dbReference>
<comment type="catalytic activity">
    <reaction evidence="11">
        <text>[(1-&gt;4)-beta-D-glucosyl](n) + UDP-alpha-D-glucose = [(1-&gt;4)-beta-D-glucosyl](n+1) + UDP + H(+)</text>
        <dbReference type="Rhea" id="RHEA:19929"/>
        <dbReference type="Rhea" id="RHEA-COMP:10033"/>
        <dbReference type="Rhea" id="RHEA-COMP:10034"/>
        <dbReference type="ChEBI" id="CHEBI:15378"/>
        <dbReference type="ChEBI" id="CHEBI:18246"/>
        <dbReference type="ChEBI" id="CHEBI:58223"/>
        <dbReference type="ChEBI" id="CHEBI:58885"/>
        <dbReference type="EC" id="2.4.1.12"/>
    </reaction>
</comment>
<dbReference type="Pfam" id="PF00535">
    <property type="entry name" value="Glycos_transf_2"/>
    <property type="match status" value="1"/>
</dbReference>
<evidence type="ECO:0000256" key="9">
    <source>
        <dbReference type="ARBA" id="ARBA00022989"/>
    </source>
</evidence>
<dbReference type="GO" id="GO:0005886">
    <property type="term" value="C:plasma membrane"/>
    <property type="evidence" value="ECO:0007669"/>
    <property type="project" value="UniProtKB-SubCell"/>
</dbReference>
<evidence type="ECO:0000313" key="15">
    <source>
        <dbReference type="EMBL" id="AOW99163.1"/>
    </source>
</evidence>
<dbReference type="AlphaFoldDB" id="A0A1D8TNJ8"/>
<evidence type="ECO:0000256" key="5">
    <source>
        <dbReference type="ARBA" id="ARBA00022676"/>
    </source>
</evidence>
<organism evidence="15 16">
    <name type="scientific">Moorena producens PAL-8-15-08-1</name>
    <dbReference type="NCBI Taxonomy" id="1458985"/>
    <lineage>
        <taxon>Bacteria</taxon>
        <taxon>Bacillati</taxon>
        <taxon>Cyanobacteriota</taxon>
        <taxon>Cyanophyceae</taxon>
        <taxon>Coleofasciculales</taxon>
        <taxon>Coleofasciculaceae</taxon>
        <taxon>Moorena</taxon>
    </lineage>
</organism>
<evidence type="ECO:0000256" key="1">
    <source>
        <dbReference type="ARBA" id="ARBA00004429"/>
    </source>
</evidence>
<keyword evidence="7 12" id="KW-0812">Transmembrane</keyword>
<dbReference type="STRING" id="1458985.BJP34_06605"/>
<gene>
    <name evidence="15" type="ORF">BJP34_06605</name>
</gene>
<feature type="transmembrane region" description="Helical" evidence="12">
    <location>
        <begin position="7"/>
        <end position="26"/>
    </location>
</feature>
<dbReference type="PRINTS" id="PR01439">
    <property type="entry name" value="CELLSNTHASEA"/>
</dbReference>
<dbReference type="GO" id="GO:0006011">
    <property type="term" value="P:UDP-alpha-D-glucose metabolic process"/>
    <property type="evidence" value="ECO:0007669"/>
    <property type="project" value="InterPro"/>
</dbReference>
<proteinExistence type="predicted"/>
<evidence type="ECO:0000256" key="3">
    <source>
        <dbReference type="ARBA" id="ARBA00022475"/>
    </source>
</evidence>
<name>A0A1D8TNJ8_9CYAN</name>
<dbReference type="InterPro" id="IPR005150">
    <property type="entry name" value="Cellulose_synth"/>
</dbReference>
<evidence type="ECO:0000256" key="12">
    <source>
        <dbReference type="SAM" id="Phobius"/>
    </source>
</evidence>
<dbReference type="PANTHER" id="PTHR43867:SF2">
    <property type="entry name" value="CELLULOSE SYNTHASE CATALYTIC SUBUNIT A [UDP-FORMING]"/>
    <property type="match status" value="1"/>
</dbReference>
<dbReference type="KEGG" id="mpro:BJP34_06605"/>
<keyword evidence="3" id="KW-1003">Cell membrane</keyword>